<gene>
    <name evidence="7" type="ORF">ACJ73_04292</name>
</gene>
<keyword evidence="5" id="KW-0496">Mitochondrion</keyword>
<name>A0A1J9R9M4_9EURO</name>
<organism evidence="7 8">
    <name type="scientific">Blastomyces percursus</name>
    <dbReference type="NCBI Taxonomy" id="1658174"/>
    <lineage>
        <taxon>Eukaryota</taxon>
        <taxon>Fungi</taxon>
        <taxon>Dikarya</taxon>
        <taxon>Ascomycota</taxon>
        <taxon>Pezizomycotina</taxon>
        <taxon>Eurotiomycetes</taxon>
        <taxon>Eurotiomycetidae</taxon>
        <taxon>Onygenales</taxon>
        <taxon>Ajellomycetaceae</taxon>
        <taxon>Blastomyces</taxon>
    </lineage>
</organism>
<keyword evidence="4" id="KW-0809">Transit peptide</keyword>
<dbReference type="SUPFAM" id="SSF56112">
    <property type="entry name" value="Protein kinase-like (PK-like)"/>
    <property type="match status" value="1"/>
</dbReference>
<dbReference type="Proteomes" id="UP000242791">
    <property type="component" value="Unassembled WGS sequence"/>
</dbReference>
<sequence>MFRWGNTLVPNLAECIKQRPPRYEKRTSFHDISRSIQPFVSTDSKHDLEALNRFTSGRWLWGEPQQLACRYVKFDMSNLLELAASAIGSKSCVQVVKISEGQYNKVFLLTMSDGREAIAKLPNPNAGRPHFTTAIPRVYAWNSRASENPVGAEYIIMEKQAGVMFSDVWESMKGKQKAQIVLQVVDIEKILASTKFTKLGALYYKNDLPVMLNTTTPLYVDENGNEAHSAKFRIGPTNHRAFFDFGRGELDIDRGPSRSTSQGVHLRSS</sequence>
<accession>A0A1J9R9M4</accession>
<dbReference type="OrthoDB" id="2906425at2759"/>
<reference evidence="7 8" key="1">
    <citation type="submission" date="2015-08" db="EMBL/GenBank/DDBJ databases">
        <title>Emmonsia species relationships and genome sequence.</title>
        <authorList>
            <person name="Cuomo C.A."/>
            <person name="Schwartz I.S."/>
            <person name="Kenyon C."/>
            <person name="De Hoog G.S."/>
            <person name="Govender N.P."/>
            <person name="Botha A."/>
            <person name="Moreno L."/>
            <person name="De Vries M."/>
            <person name="Munoz J.F."/>
            <person name="Stielow J.B."/>
        </authorList>
    </citation>
    <scope>NUCLEOTIDE SEQUENCE [LARGE SCALE GENOMIC DNA]</scope>
    <source>
        <strain evidence="7 8">EI222</strain>
    </source>
</reference>
<dbReference type="EMBL" id="LGTZ01000580">
    <property type="protein sequence ID" value="OJD24357.1"/>
    <property type="molecule type" value="Genomic_DNA"/>
</dbReference>
<dbReference type="InterPro" id="IPR051035">
    <property type="entry name" value="Mito_inheritance_9"/>
</dbReference>
<evidence type="ECO:0000313" key="7">
    <source>
        <dbReference type="EMBL" id="OJD24357.1"/>
    </source>
</evidence>
<proteinExistence type="inferred from homology"/>
<dbReference type="PANTHER" id="PTHR36091:SF1">
    <property type="entry name" value="ALTERED INHERITANCE OF MITOCHONDRIA PROTEIN 9, MITOCHONDRIAL"/>
    <property type="match status" value="1"/>
</dbReference>
<dbReference type="AlphaFoldDB" id="A0A1J9R9M4"/>
<evidence type="ECO:0000256" key="1">
    <source>
        <dbReference type="ARBA" id="ARBA00004173"/>
    </source>
</evidence>
<evidence type="ECO:0000256" key="3">
    <source>
        <dbReference type="ARBA" id="ARBA00016197"/>
    </source>
</evidence>
<protein>
    <recommendedName>
        <fullName evidence="3">Altered inheritance of mitochondria protein 9, mitochondrial</fullName>
    </recommendedName>
    <alternativeName>
        <fullName evidence="6">Found in mitochondrial proteome protein 29</fullName>
    </alternativeName>
</protein>
<keyword evidence="8" id="KW-1185">Reference proteome</keyword>
<comment type="similarity">
    <text evidence="2">Belongs to the AIM9 family.</text>
</comment>
<evidence type="ECO:0000256" key="2">
    <source>
        <dbReference type="ARBA" id="ARBA00005543"/>
    </source>
</evidence>
<dbReference type="VEuPathDB" id="FungiDB:ACJ73_04292"/>
<comment type="caution">
    <text evidence="7">The sequence shown here is derived from an EMBL/GenBank/DDBJ whole genome shotgun (WGS) entry which is preliminary data.</text>
</comment>
<comment type="subcellular location">
    <subcellularLocation>
        <location evidence="1">Mitochondrion</location>
    </subcellularLocation>
</comment>
<dbReference type="GO" id="GO:0005739">
    <property type="term" value="C:mitochondrion"/>
    <property type="evidence" value="ECO:0007669"/>
    <property type="project" value="UniProtKB-SubCell"/>
</dbReference>
<dbReference type="PANTHER" id="PTHR36091">
    <property type="entry name" value="ALTERED INHERITANCE OF MITOCHONDRIA PROTEIN 9, MITOCHONDRIAL"/>
    <property type="match status" value="1"/>
</dbReference>
<dbReference type="InterPro" id="IPR011009">
    <property type="entry name" value="Kinase-like_dom_sf"/>
</dbReference>
<evidence type="ECO:0000256" key="5">
    <source>
        <dbReference type="ARBA" id="ARBA00023128"/>
    </source>
</evidence>
<evidence type="ECO:0000313" key="8">
    <source>
        <dbReference type="Proteomes" id="UP000242791"/>
    </source>
</evidence>
<evidence type="ECO:0000256" key="6">
    <source>
        <dbReference type="ARBA" id="ARBA00031849"/>
    </source>
</evidence>
<evidence type="ECO:0000256" key="4">
    <source>
        <dbReference type="ARBA" id="ARBA00022946"/>
    </source>
</evidence>